<dbReference type="RefSeq" id="WP_167702939.1">
    <property type="nucleotide sequence ID" value="NZ_CP118168.1"/>
</dbReference>
<sequence>MNLMINISRYTLFLGGFLLSSVLFAQQREQLLNEQYVRMLSYAYAEMQSRQSFMQEPLIDVIAHLHIESDMQGRIELIRVSNKTPLITEERLALFHYNLRTPEMIYSQSSHQVLPAHFQMEMGPLLVVIHQANEIHLTWYSQSQEFIIFQNLSEVPMISIVANNIYQFIQADDHKLWSYRFFDTELRELSPAFRNVLSVNPHTLSLVFTPDKEVMYLTSAFAKDQSLVLLHQEDFNLKLSLQHRVRQFEWLYLSDDPQWGHLIIHYITESGMTSKAFYHTLNGDRIYF</sequence>
<keyword evidence="2" id="KW-1185">Reference proteome</keyword>
<dbReference type="EMBL" id="JAATLK010000001">
    <property type="protein sequence ID" value="NIZ46477.1"/>
    <property type="molecule type" value="Genomic_DNA"/>
</dbReference>
<accession>A0A968GAU3</accession>
<proteinExistence type="predicted"/>
<protein>
    <submittedName>
        <fullName evidence="1">Uncharacterized protein</fullName>
    </submittedName>
</protein>
<organism evidence="1 2">
    <name type="scientific">Entomospira nematocerorum</name>
    <dbReference type="NCBI Taxonomy" id="2719987"/>
    <lineage>
        <taxon>Bacteria</taxon>
        <taxon>Pseudomonadati</taxon>
        <taxon>Spirochaetota</taxon>
        <taxon>Spirochaetia</taxon>
        <taxon>Spirochaetales</taxon>
        <taxon>Spirochaetaceae</taxon>
        <taxon>Entomospira</taxon>
    </lineage>
</organism>
<reference evidence="1" key="1">
    <citation type="submission" date="2020-03" db="EMBL/GenBank/DDBJ databases">
        <title>Spirochaetal bacteria isolated from arthropods constitute a novel genus Entomospira genus novum within the order Spirochaetales.</title>
        <authorList>
            <person name="Grana-Miraglia L."/>
            <person name="Sikutova S."/>
            <person name="Fingerle V."/>
            <person name="Sing A."/>
            <person name="Castillo-Ramirez S."/>
            <person name="Margos G."/>
            <person name="Rudolf I."/>
        </authorList>
    </citation>
    <scope>NUCLEOTIDE SEQUENCE</scope>
    <source>
        <strain evidence="1">BR208</strain>
    </source>
</reference>
<name>A0A968GAU3_9SPIO</name>
<evidence type="ECO:0000313" key="2">
    <source>
        <dbReference type="Proteomes" id="UP000752013"/>
    </source>
</evidence>
<evidence type="ECO:0000313" key="1">
    <source>
        <dbReference type="EMBL" id="NIZ46477.1"/>
    </source>
</evidence>
<comment type="caution">
    <text evidence="1">The sequence shown here is derived from an EMBL/GenBank/DDBJ whole genome shotgun (WGS) entry which is preliminary data.</text>
</comment>
<dbReference type="Proteomes" id="UP000752013">
    <property type="component" value="Unassembled WGS sequence"/>
</dbReference>
<gene>
    <name evidence="1" type="ORF">HCT46_00845</name>
</gene>
<dbReference type="AlphaFoldDB" id="A0A968GAU3"/>